<dbReference type="InterPro" id="IPR012132">
    <property type="entry name" value="GMC_OxRdtase"/>
</dbReference>
<keyword evidence="3 6" id="KW-0285">Flavoprotein</keyword>
<dbReference type="HAMAP" id="MF_00750">
    <property type="entry name" value="Choline_dehydrogen"/>
    <property type="match status" value="1"/>
</dbReference>
<dbReference type="InterPro" id="IPR011533">
    <property type="entry name" value="BetA"/>
</dbReference>
<dbReference type="SUPFAM" id="SSF54373">
    <property type="entry name" value="FAD-linked reductases, C-terminal domain"/>
    <property type="match status" value="1"/>
</dbReference>
<keyword evidence="5 6" id="KW-0560">Oxidoreductase</keyword>
<comment type="catalytic activity">
    <reaction evidence="6">
        <text>betaine aldehyde + NAD(+) + H2O = glycine betaine + NADH + 2 H(+)</text>
        <dbReference type="Rhea" id="RHEA:15305"/>
        <dbReference type="ChEBI" id="CHEBI:15377"/>
        <dbReference type="ChEBI" id="CHEBI:15378"/>
        <dbReference type="ChEBI" id="CHEBI:15710"/>
        <dbReference type="ChEBI" id="CHEBI:17750"/>
        <dbReference type="ChEBI" id="CHEBI:57540"/>
        <dbReference type="ChEBI" id="CHEBI:57945"/>
        <dbReference type="EC" id="1.2.1.8"/>
    </reaction>
</comment>
<comment type="pathway">
    <text evidence="6 8">Amine and polyamine biosynthesis; betaine biosynthesis via choline pathway; betaine aldehyde from choline (cytochrome c reductase route): step 1/1.</text>
</comment>
<dbReference type="InterPro" id="IPR000172">
    <property type="entry name" value="GMC_OxRdtase_N"/>
</dbReference>
<dbReference type="InterPro" id="IPR007867">
    <property type="entry name" value="GMC_OxRtase_C"/>
</dbReference>
<dbReference type="EC" id="1.1.99.1" evidence="6"/>
<protein>
    <recommendedName>
        <fullName evidence="6">Oxygen-dependent choline dehydrogenase</fullName>
        <shortName evidence="6">CDH</shortName>
        <shortName evidence="6">CHD</shortName>
        <ecNumber evidence="6">1.1.99.1</ecNumber>
    </recommendedName>
    <alternativeName>
        <fullName evidence="6">Betaine aldehyde dehydrogenase</fullName>
        <shortName evidence="6">BADH</shortName>
        <ecNumber evidence="6">1.2.1.8</ecNumber>
    </alternativeName>
</protein>
<sequence length="574" mass="63488">MSQRYDYIIVGAGSAGCVLADRLTESGEHQVLLLEAGGTDKSIFIQMPTALSYPMNTKRYAWQFESLPEPGLDGRQLHCPRGKVLGGSSSINGMVYVRGHACDFEEWVEHGANGWDYASCLPYFKRAESWSGGEDTYRGGQGPVGTCNGNDMKLNPLYQAFIDAGVEAGYPETKDYNGYQQEGFGPMHMTVDKGVRASTSNAYLRRALKRSNLTLKKGVVTRRVLLEGKRAVGVEFEKGGKIERVMADKEVISSAGSVGSPQLLQLSGIGARDVLENAGVDVKHELPGVGENLQDHLEVYFQFHCKAPITLNSKLGLISKGMIGTEWILTRKGLGATNHFESCAFIRSRKGLKWPNIQYHFLPAAMRYDGQAAFDGHGFQVHVGPNKPESRGHVRIKSADPQDKPSILFNYITTEQDRQDWRDTIRLTREIMDQSAMDPFRGEEIQPGRDVTTDEAIDRWVKENVESAYHPSCTCKMGADNDSMAVLDEQCRVRGIQGLRVVDSSIFPTIPNGNLNAPTIMVAERAADMILDKPLLPAEQVPVWIAAEWQQKQRNQNAQSEKATEGAPSLETNQ</sequence>
<dbReference type="Pfam" id="PF00732">
    <property type="entry name" value="GMC_oxred_N"/>
    <property type="match status" value="1"/>
</dbReference>
<dbReference type="PROSITE" id="PS00623">
    <property type="entry name" value="GMC_OXRED_1"/>
    <property type="match status" value="1"/>
</dbReference>
<evidence type="ECO:0000259" key="10">
    <source>
        <dbReference type="PROSITE" id="PS00623"/>
    </source>
</evidence>
<evidence type="ECO:0000256" key="5">
    <source>
        <dbReference type="ARBA" id="ARBA00023002"/>
    </source>
</evidence>
<dbReference type="NCBIfam" id="NF002550">
    <property type="entry name" value="PRK02106.1"/>
    <property type="match status" value="1"/>
</dbReference>
<comment type="catalytic activity">
    <reaction evidence="6 8">
        <text>choline + A = betaine aldehyde + AH2</text>
        <dbReference type="Rhea" id="RHEA:17433"/>
        <dbReference type="ChEBI" id="CHEBI:13193"/>
        <dbReference type="ChEBI" id="CHEBI:15354"/>
        <dbReference type="ChEBI" id="CHEBI:15710"/>
        <dbReference type="ChEBI" id="CHEBI:17499"/>
        <dbReference type="EC" id="1.1.99.1"/>
    </reaction>
</comment>
<dbReference type="EMBL" id="CP050266">
    <property type="protein sequence ID" value="QIR05721.1"/>
    <property type="molecule type" value="Genomic_DNA"/>
</dbReference>
<dbReference type="Gene3D" id="3.30.560.10">
    <property type="entry name" value="Glucose Oxidase, domain 3"/>
    <property type="match status" value="1"/>
</dbReference>
<dbReference type="PANTHER" id="PTHR11552:SF147">
    <property type="entry name" value="CHOLINE DEHYDROGENASE, MITOCHONDRIAL"/>
    <property type="match status" value="1"/>
</dbReference>
<evidence type="ECO:0000256" key="9">
    <source>
        <dbReference type="SAM" id="MobiDB-lite"/>
    </source>
</evidence>
<evidence type="ECO:0000259" key="11">
    <source>
        <dbReference type="PROSITE" id="PS00624"/>
    </source>
</evidence>
<dbReference type="NCBIfam" id="TIGR01810">
    <property type="entry name" value="betA"/>
    <property type="match status" value="1"/>
</dbReference>
<dbReference type="EC" id="1.2.1.8" evidence="6"/>
<organism evidence="12 13">
    <name type="scientific">Salinivibrio costicola</name>
    <name type="common">Vibrio costicola</name>
    <dbReference type="NCBI Taxonomy" id="51367"/>
    <lineage>
        <taxon>Bacteria</taxon>
        <taxon>Pseudomonadati</taxon>
        <taxon>Pseudomonadota</taxon>
        <taxon>Gammaproteobacteria</taxon>
        <taxon>Vibrionales</taxon>
        <taxon>Vibrionaceae</taxon>
        <taxon>Salinivibrio</taxon>
    </lineage>
</organism>
<evidence type="ECO:0000313" key="13">
    <source>
        <dbReference type="Proteomes" id="UP000501408"/>
    </source>
</evidence>
<feature type="domain" description="Glucose-methanol-choline oxidoreductase N-terminal" evidence="10">
    <location>
        <begin position="82"/>
        <end position="105"/>
    </location>
</feature>
<reference evidence="12 13" key="1">
    <citation type="submission" date="2020-03" db="EMBL/GenBank/DDBJ databases">
        <title>Genome mining reveals the biosynthetic pathways of PHA and ectoines of the halophilic strain Salinivibrio costicola M318 isolated from fermented shrimp paste.</title>
        <authorList>
            <person name="Doan T.V."/>
            <person name="Tran L.T."/>
            <person name="Trieu T.A."/>
            <person name="Nguyen Q.V."/>
            <person name="Quach T.N."/>
            <person name="Phi T.Q."/>
            <person name="Kumar S."/>
        </authorList>
    </citation>
    <scope>NUCLEOTIDE SEQUENCE [LARGE SCALE GENOMIC DNA]</scope>
    <source>
        <strain evidence="12 13">M318</strain>
    </source>
</reference>
<dbReference type="Gene3D" id="3.50.50.60">
    <property type="entry name" value="FAD/NAD(P)-binding domain"/>
    <property type="match status" value="1"/>
</dbReference>
<name>A0ABX6K6I4_SALCS</name>
<feature type="domain" description="Glucose-methanol-choline oxidoreductase N-terminal" evidence="11">
    <location>
        <begin position="256"/>
        <end position="270"/>
    </location>
</feature>
<dbReference type="InterPro" id="IPR036188">
    <property type="entry name" value="FAD/NAD-bd_sf"/>
</dbReference>
<dbReference type="PROSITE" id="PS51257">
    <property type="entry name" value="PROKAR_LIPOPROTEIN"/>
    <property type="match status" value="1"/>
</dbReference>
<dbReference type="RefSeq" id="WP_167314158.1">
    <property type="nucleotide sequence ID" value="NZ_CP050266.1"/>
</dbReference>
<dbReference type="PANTHER" id="PTHR11552">
    <property type="entry name" value="GLUCOSE-METHANOL-CHOLINE GMC OXIDOREDUCTASE"/>
    <property type="match status" value="1"/>
</dbReference>
<feature type="binding site" evidence="6">
    <location>
        <begin position="6"/>
        <end position="35"/>
    </location>
    <ligand>
        <name>FAD</name>
        <dbReference type="ChEBI" id="CHEBI:57692"/>
    </ligand>
</feature>
<comment type="cofactor">
    <cofactor evidence="1 6">
        <name>FAD</name>
        <dbReference type="ChEBI" id="CHEBI:57692"/>
    </cofactor>
</comment>
<evidence type="ECO:0000256" key="1">
    <source>
        <dbReference type="ARBA" id="ARBA00001974"/>
    </source>
</evidence>
<comment type="similarity">
    <text evidence="2 6 7">Belongs to the GMC oxidoreductase family.</text>
</comment>
<gene>
    <name evidence="6 12" type="primary">betA</name>
    <name evidence="12" type="ORF">HBA18_04690</name>
</gene>
<keyword evidence="6" id="KW-0520">NAD</keyword>
<dbReference type="Proteomes" id="UP000501408">
    <property type="component" value="Chromosome 1"/>
</dbReference>
<dbReference type="PROSITE" id="PS00624">
    <property type="entry name" value="GMC_OXRED_2"/>
    <property type="match status" value="1"/>
</dbReference>
<keyword evidence="13" id="KW-1185">Reference proteome</keyword>
<proteinExistence type="inferred from homology"/>
<evidence type="ECO:0000256" key="8">
    <source>
        <dbReference type="RuleBase" id="RU003969"/>
    </source>
</evidence>
<evidence type="ECO:0000256" key="2">
    <source>
        <dbReference type="ARBA" id="ARBA00010790"/>
    </source>
</evidence>
<keyword evidence="4 6" id="KW-0274">FAD</keyword>
<accession>A0ABX6K6I4</accession>
<dbReference type="GO" id="GO:0008812">
    <property type="term" value="F:choline dehydrogenase activity"/>
    <property type="evidence" value="ECO:0007669"/>
    <property type="project" value="UniProtKB-EC"/>
</dbReference>
<comment type="function">
    <text evidence="6">Involved in the biosynthesis of the osmoprotectant glycine betaine. Catalyzes the oxidation of choline to betaine aldehyde and betaine aldehyde to glycine betaine at the same rate.</text>
</comment>
<feature type="active site" description="Proton acceptor" evidence="6">
    <location>
        <position position="470"/>
    </location>
</feature>
<evidence type="ECO:0000256" key="6">
    <source>
        <dbReference type="HAMAP-Rule" id="MF_00750"/>
    </source>
</evidence>
<evidence type="ECO:0000256" key="4">
    <source>
        <dbReference type="ARBA" id="ARBA00022827"/>
    </source>
</evidence>
<feature type="compositionally biased region" description="Polar residues" evidence="9">
    <location>
        <begin position="551"/>
        <end position="561"/>
    </location>
</feature>
<dbReference type="Pfam" id="PF05199">
    <property type="entry name" value="GMC_oxred_C"/>
    <property type="match status" value="1"/>
</dbReference>
<evidence type="ECO:0000256" key="3">
    <source>
        <dbReference type="ARBA" id="ARBA00022630"/>
    </source>
</evidence>
<dbReference type="PIRSF" id="PIRSF000137">
    <property type="entry name" value="Alcohol_oxidase"/>
    <property type="match status" value="1"/>
</dbReference>
<evidence type="ECO:0000313" key="12">
    <source>
        <dbReference type="EMBL" id="QIR05721.1"/>
    </source>
</evidence>
<dbReference type="SUPFAM" id="SSF51905">
    <property type="entry name" value="FAD/NAD(P)-binding domain"/>
    <property type="match status" value="1"/>
</dbReference>
<feature type="region of interest" description="Disordered" evidence="9">
    <location>
        <begin position="551"/>
        <end position="574"/>
    </location>
</feature>
<evidence type="ECO:0000256" key="7">
    <source>
        <dbReference type="RuleBase" id="RU003968"/>
    </source>
</evidence>